<comment type="subcellular location">
    <subcellularLocation>
        <location evidence="1">Membrane</location>
    </subcellularLocation>
</comment>
<evidence type="ECO:0000256" key="4">
    <source>
        <dbReference type="ARBA" id="ARBA00022989"/>
    </source>
</evidence>
<keyword evidence="2" id="KW-0645">Protease</keyword>
<dbReference type="CDD" id="cd06462">
    <property type="entry name" value="Peptidase_S24_S26"/>
    <property type="match status" value="1"/>
</dbReference>
<dbReference type="InterPro" id="IPR036286">
    <property type="entry name" value="LexA/Signal_pep-like_sf"/>
</dbReference>
<name>A0A7C4D2F9_9CREN</name>
<dbReference type="GO" id="GO:0009003">
    <property type="term" value="F:signal peptidase activity"/>
    <property type="evidence" value="ECO:0007669"/>
    <property type="project" value="UniProtKB-EC"/>
</dbReference>
<feature type="transmembrane region" description="Helical" evidence="6">
    <location>
        <begin position="9"/>
        <end position="32"/>
    </location>
</feature>
<dbReference type="GO" id="GO:0016020">
    <property type="term" value="C:membrane"/>
    <property type="evidence" value="ECO:0007669"/>
    <property type="project" value="UniProtKB-SubCell"/>
</dbReference>
<evidence type="ECO:0000313" key="8">
    <source>
        <dbReference type="EMBL" id="HGM07722.1"/>
    </source>
</evidence>
<accession>A0A7C4D2F9</accession>
<dbReference type="SUPFAM" id="SSF51306">
    <property type="entry name" value="LexA/Signal peptidase"/>
    <property type="match status" value="1"/>
</dbReference>
<keyword evidence="4 6" id="KW-1133">Transmembrane helix</keyword>
<evidence type="ECO:0000256" key="2">
    <source>
        <dbReference type="ARBA" id="ARBA00022670"/>
    </source>
</evidence>
<proteinExistence type="predicted"/>
<dbReference type="PANTHER" id="PTHR10806">
    <property type="entry name" value="SIGNAL PEPTIDASE COMPLEX CATALYTIC SUBUNIT SEC11"/>
    <property type="match status" value="1"/>
</dbReference>
<reference evidence="8" key="1">
    <citation type="journal article" date="2020" name="mSystems">
        <title>Genome- and Community-Level Interaction Insights into Carbon Utilization and Element Cycling Functions of Hydrothermarchaeota in Hydrothermal Sediment.</title>
        <authorList>
            <person name="Zhou Z."/>
            <person name="Liu Y."/>
            <person name="Xu W."/>
            <person name="Pan J."/>
            <person name="Luo Z.H."/>
            <person name="Li M."/>
        </authorList>
    </citation>
    <scope>NUCLEOTIDE SEQUENCE [LARGE SCALE GENOMIC DNA]</scope>
    <source>
        <strain evidence="8">SpSt-658</strain>
    </source>
</reference>
<evidence type="ECO:0000256" key="1">
    <source>
        <dbReference type="ARBA" id="ARBA00004370"/>
    </source>
</evidence>
<dbReference type="PANTHER" id="PTHR10806:SF6">
    <property type="entry name" value="SIGNAL PEPTIDASE COMPLEX CATALYTIC SUBUNIT SEC11"/>
    <property type="match status" value="1"/>
</dbReference>
<protein>
    <submittedName>
        <fullName evidence="8">Signal peptidase I</fullName>
        <ecNumber evidence="8">3.4.21.89</ecNumber>
    </submittedName>
</protein>
<gene>
    <name evidence="8" type="ORF">ENU31_04870</name>
</gene>
<keyword evidence="5 6" id="KW-0472">Membrane</keyword>
<dbReference type="InterPro" id="IPR001733">
    <property type="entry name" value="Peptidase_S26B"/>
</dbReference>
<dbReference type="InterPro" id="IPR015927">
    <property type="entry name" value="Peptidase_S24_S26A/B/C"/>
</dbReference>
<evidence type="ECO:0000259" key="7">
    <source>
        <dbReference type="Pfam" id="PF00717"/>
    </source>
</evidence>
<comment type="caution">
    <text evidence="8">The sequence shown here is derived from an EMBL/GenBank/DDBJ whole genome shotgun (WGS) entry which is preliminary data.</text>
</comment>
<evidence type="ECO:0000256" key="5">
    <source>
        <dbReference type="ARBA" id="ARBA00023136"/>
    </source>
</evidence>
<dbReference type="AlphaFoldDB" id="A0A7C4D2F9"/>
<dbReference type="Gene3D" id="2.10.109.10">
    <property type="entry name" value="Umud Fragment, subunit A"/>
    <property type="match status" value="1"/>
</dbReference>
<feature type="domain" description="Peptidase S24/S26A/S26B/S26C" evidence="7">
    <location>
        <begin position="32"/>
        <end position="85"/>
    </location>
</feature>
<dbReference type="EC" id="3.4.21.89" evidence="8"/>
<dbReference type="Pfam" id="PF00717">
    <property type="entry name" value="Peptidase_S24"/>
    <property type="match status" value="1"/>
</dbReference>
<evidence type="ECO:0000256" key="3">
    <source>
        <dbReference type="ARBA" id="ARBA00022692"/>
    </source>
</evidence>
<dbReference type="EMBL" id="DTCA01000150">
    <property type="protein sequence ID" value="HGM07722.1"/>
    <property type="molecule type" value="Genomic_DNA"/>
</dbReference>
<organism evidence="8">
    <name type="scientific">Ignisphaera aggregans</name>
    <dbReference type="NCBI Taxonomy" id="334771"/>
    <lineage>
        <taxon>Archaea</taxon>
        <taxon>Thermoproteota</taxon>
        <taxon>Thermoprotei</taxon>
        <taxon>Desulfurococcales</taxon>
        <taxon>Desulfurococcaceae</taxon>
        <taxon>Ignisphaera</taxon>
    </lineage>
</organism>
<dbReference type="GO" id="GO:0006465">
    <property type="term" value="P:signal peptide processing"/>
    <property type="evidence" value="ECO:0007669"/>
    <property type="project" value="InterPro"/>
</dbReference>
<dbReference type="NCBIfam" id="TIGR02228">
    <property type="entry name" value="sigpep_I_arch"/>
    <property type="match status" value="1"/>
</dbReference>
<sequence length="176" mass="19815">MMLKKIMDIVVNVFLIIVVLFLIYVNVMYYIYDQVVLAVVKGVSMYPLLRENDIVVIIPPKDIELGNVIVFKNDRNEFVIHRVIAIATCSDGGMVYVTKGDNNVYVDSHILSGVAYMTSRECCVDDLRILKGYEAYVKSVMQGDVIRGIPMDRVVGKALSISNMIVKITGLTPLRY</sequence>
<evidence type="ECO:0000256" key="6">
    <source>
        <dbReference type="SAM" id="Phobius"/>
    </source>
</evidence>
<keyword evidence="3 6" id="KW-0812">Transmembrane</keyword>
<keyword evidence="8" id="KW-0378">Hydrolase</keyword>